<dbReference type="InterPro" id="IPR029057">
    <property type="entry name" value="PRTase-like"/>
</dbReference>
<dbReference type="SUPFAM" id="SSF53271">
    <property type="entry name" value="PRTase-like"/>
    <property type="match status" value="1"/>
</dbReference>
<dbReference type="InterPro" id="IPR044005">
    <property type="entry name" value="DZR_2"/>
</dbReference>
<dbReference type="CDD" id="cd06223">
    <property type="entry name" value="PRTases_typeI"/>
    <property type="match status" value="1"/>
</dbReference>
<evidence type="ECO:0000313" key="4">
    <source>
        <dbReference type="EMBL" id="MEC4175494.1"/>
    </source>
</evidence>
<dbReference type="Pfam" id="PF00156">
    <property type="entry name" value="Pribosyltran"/>
    <property type="match status" value="1"/>
</dbReference>
<dbReference type="PANTHER" id="PTHR47505">
    <property type="entry name" value="DNA UTILIZATION PROTEIN YHGH"/>
    <property type="match status" value="1"/>
</dbReference>
<organism evidence="4 5">
    <name type="scientific">Adlercreutzia wanghongyangiae</name>
    <dbReference type="NCBI Taxonomy" id="3111451"/>
    <lineage>
        <taxon>Bacteria</taxon>
        <taxon>Bacillati</taxon>
        <taxon>Actinomycetota</taxon>
        <taxon>Coriobacteriia</taxon>
        <taxon>Eggerthellales</taxon>
        <taxon>Eggerthellaceae</taxon>
        <taxon>Adlercreutzia</taxon>
    </lineage>
</organism>
<dbReference type="InterPro" id="IPR051910">
    <property type="entry name" value="ComF/GntX_DNA_util-trans"/>
</dbReference>
<evidence type="ECO:0000259" key="3">
    <source>
        <dbReference type="Pfam" id="PF18912"/>
    </source>
</evidence>
<accession>A0ABU6IGD7</accession>
<dbReference type="Gene3D" id="3.40.50.2020">
    <property type="match status" value="1"/>
</dbReference>
<dbReference type="EMBL" id="JAYMFF010000004">
    <property type="protein sequence ID" value="MEC4175494.1"/>
    <property type="molecule type" value="Genomic_DNA"/>
</dbReference>
<evidence type="ECO:0000259" key="2">
    <source>
        <dbReference type="Pfam" id="PF00156"/>
    </source>
</evidence>
<protein>
    <submittedName>
        <fullName evidence="4">ComF family protein</fullName>
    </submittedName>
</protein>
<evidence type="ECO:0000256" key="1">
    <source>
        <dbReference type="ARBA" id="ARBA00008007"/>
    </source>
</evidence>
<proteinExistence type="inferred from homology"/>
<dbReference type="Proteomes" id="UP001349994">
    <property type="component" value="Unassembled WGS sequence"/>
</dbReference>
<dbReference type="PANTHER" id="PTHR47505:SF1">
    <property type="entry name" value="DNA UTILIZATION PROTEIN YHGH"/>
    <property type="match status" value="1"/>
</dbReference>
<evidence type="ECO:0000313" key="5">
    <source>
        <dbReference type="Proteomes" id="UP001349994"/>
    </source>
</evidence>
<dbReference type="RefSeq" id="WP_326423732.1">
    <property type="nucleotide sequence ID" value="NZ_JAYMFF010000004.1"/>
</dbReference>
<reference evidence="4 5" key="1">
    <citation type="submission" date="2024-01" db="EMBL/GenBank/DDBJ databases">
        <title>novel species in genus Adlercreutzia.</title>
        <authorList>
            <person name="Liu X."/>
        </authorList>
    </citation>
    <scope>NUCLEOTIDE SEQUENCE [LARGE SCALE GENOMIC DNA]</scope>
    <source>
        <strain evidence="4 5">R7</strain>
    </source>
</reference>
<name>A0ABU6IGD7_9ACTN</name>
<keyword evidence="5" id="KW-1185">Reference proteome</keyword>
<comment type="similarity">
    <text evidence="1">Belongs to the ComF/GntX family.</text>
</comment>
<feature type="domain" description="Double zinc ribbon" evidence="3">
    <location>
        <begin position="4"/>
        <end position="53"/>
    </location>
</feature>
<dbReference type="Pfam" id="PF18912">
    <property type="entry name" value="DZR_2"/>
    <property type="match status" value="1"/>
</dbReference>
<gene>
    <name evidence="4" type="ORF">VIN30_03425</name>
</gene>
<feature type="domain" description="Phosphoribosyltransferase" evidence="2">
    <location>
        <begin position="189"/>
        <end position="225"/>
    </location>
</feature>
<dbReference type="InterPro" id="IPR000836">
    <property type="entry name" value="PRTase_dom"/>
</dbReference>
<sequence>MAAETLWPTRCAVCDAPGAPLCASCARKLPYIDALSACPRCGAPFGRVQCTECNAVMLEPFGYQAPPYDGAVSPLLLTEEARRIVTVYKDQNERALARPMAAIMARYLPDRWLAEAAMAFVPATPAARRRRGFDHAEHIARELSWIVETPFAPLLAPPRRLDQRTLSRAQRIGNMRAALTVLPGATVPRRVILVDDVCTTGATLFAATEALRKGGAQDIYCITFARA</sequence>
<comment type="caution">
    <text evidence="4">The sequence shown here is derived from an EMBL/GenBank/DDBJ whole genome shotgun (WGS) entry which is preliminary data.</text>
</comment>